<dbReference type="SUPFAM" id="SSF48371">
    <property type="entry name" value="ARM repeat"/>
    <property type="match status" value="2"/>
</dbReference>
<evidence type="ECO:0000256" key="1">
    <source>
        <dbReference type="ARBA" id="ARBA00004123"/>
    </source>
</evidence>
<evidence type="ECO:0000256" key="4">
    <source>
        <dbReference type="SAM" id="MobiDB-lite"/>
    </source>
</evidence>
<evidence type="ECO:0000256" key="3">
    <source>
        <dbReference type="ARBA" id="ARBA00023242"/>
    </source>
</evidence>
<dbReference type="InterPro" id="IPR001206">
    <property type="entry name" value="Diacylglycerol_kinase_cat_dom"/>
</dbReference>
<organism evidence="6 7">
    <name type="scientific">Mesorhabditis belari</name>
    <dbReference type="NCBI Taxonomy" id="2138241"/>
    <lineage>
        <taxon>Eukaryota</taxon>
        <taxon>Metazoa</taxon>
        <taxon>Ecdysozoa</taxon>
        <taxon>Nematoda</taxon>
        <taxon>Chromadorea</taxon>
        <taxon>Rhabditida</taxon>
        <taxon>Rhabditina</taxon>
        <taxon>Rhabditomorpha</taxon>
        <taxon>Rhabditoidea</taxon>
        <taxon>Rhabditidae</taxon>
        <taxon>Mesorhabditinae</taxon>
        <taxon>Mesorhabditis</taxon>
    </lineage>
</organism>
<dbReference type="InterPro" id="IPR017438">
    <property type="entry name" value="ATP-NAD_kinase_N"/>
</dbReference>
<dbReference type="Gene3D" id="1.25.10.10">
    <property type="entry name" value="Leucine-rich Repeat Variant"/>
    <property type="match status" value="1"/>
</dbReference>
<dbReference type="InterPro" id="IPR012978">
    <property type="entry name" value="HEAT_RRP12"/>
</dbReference>
<feature type="compositionally biased region" description="Polar residues" evidence="4">
    <location>
        <begin position="1627"/>
        <end position="1641"/>
    </location>
</feature>
<dbReference type="Pfam" id="PF25772">
    <property type="entry name" value="HEAT_RRP12_N"/>
    <property type="match status" value="1"/>
</dbReference>
<feature type="domain" description="DAGKc" evidence="5">
    <location>
        <begin position="63"/>
        <end position="206"/>
    </location>
</feature>
<evidence type="ECO:0000313" key="6">
    <source>
        <dbReference type="Proteomes" id="UP000887575"/>
    </source>
</evidence>
<dbReference type="WBParaSite" id="MBELARI_LOCUS1783">
    <property type="protein sequence ID" value="MBELARI_LOCUS1783"/>
    <property type="gene ID" value="MBELARI_LOCUS1783"/>
</dbReference>
<dbReference type="Gene3D" id="3.40.50.10330">
    <property type="entry name" value="Probable inorganic polyphosphate/atp-NAD kinase, domain 1"/>
    <property type="match status" value="1"/>
</dbReference>
<reference evidence="7" key="1">
    <citation type="submission" date="2024-02" db="UniProtKB">
        <authorList>
            <consortium name="WormBaseParasite"/>
        </authorList>
    </citation>
    <scope>IDENTIFICATION</scope>
</reference>
<feature type="region of interest" description="Disordered" evidence="4">
    <location>
        <begin position="1568"/>
        <end position="1716"/>
    </location>
</feature>
<keyword evidence="3" id="KW-0539">Nucleus</keyword>
<name>A0AAF3EUG9_9BILA</name>
<dbReference type="Proteomes" id="UP000887575">
    <property type="component" value="Unassembled WGS sequence"/>
</dbReference>
<comment type="similarity">
    <text evidence="2">Belongs to the RRP12 family.</text>
</comment>
<proteinExistence type="inferred from homology"/>
<feature type="compositionally biased region" description="Basic and acidic residues" evidence="4">
    <location>
        <begin position="1568"/>
        <end position="1582"/>
    </location>
</feature>
<feature type="compositionally biased region" description="Acidic residues" evidence="4">
    <location>
        <begin position="1478"/>
        <end position="1488"/>
    </location>
</feature>
<dbReference type="InterPro" id="IPR057860">
    <property type="entry name" value="HEAT_RRP12_N"/>
</dbReference>
<dbReference type="PANTHER" id="PTHR48287">
    <property type="entry name" value="ARM REPEAT SUPERFAMILY PROTEIN"/>
    <property type="match status" value="1"/>
</dbReference>
<feature type="region of interest" description="Disordered" evidence="4">
    <location>
        <begin position="1511"/>
        <end position="1531"/>
    </location>
</feature>
<evidence type="ECO:0000259" key="5">
    <source>
        <dbReference type="PROSITE" id="PS50146"/>
    </source>
</evidence>
<dbReference type="InterPro" id="IPR016064">
    <property type="entry name" value="NAD/diacylglycerol_kinase_sf"/>
</dbReference>
<dbReference type="PANTHER" id="PTHR48287:SF1">
    <property type="entry name" value="ARM REPEAT SUPERFAMILY PROTEIN"/>
    <property type="match status" value="1"/>
</dbReference>
<feature type="region of interest" description="Disordered" evidence="4">
    <location>
        <begin position="1472"/>
        <end position="1498"/>
    </location>
</feature>
<protein>
    <recommendedName>
        <fullName evidence="5">DAGKc domain-containing protein</fullName>
    </recommendedName>
</protein>
<dbReference type="Pfam" id="PF08161">
    <property type="entry name" value="RRP12_HEAT"/>
    <property type="match status" value="1"/>
</dbReference>
<dbReference type="InterPro" id="IPR052087">
    <property type="entry name" value="RRP12"/>
</dbReference>
<keyword evidence="6" id="KW-1185">Reference proteome</keyword>
<dbReference type="InterPro" id="IPR011989">
    <property type="entry name" value="ARM-like"/>
</dbReference>
<dbReference type="Pfam" id="PF00781">
    <property type="entry name" value="DAGK_cat"/>
    <property type="match status" value="1"/>
</dbReference>
<feature type="compositionally biased region" description="Acidic residues" evidence="4">
    <location>
        <begin position="1512"/>
        <end position="1523"/>
    </location>
</feature>
<dbReference type="GO" id="GO:0016301">
    <property type="term" value="F:kinase activity"/>
    <property type="evidence" value="ECO:0007669"/>
    <property type="project" value="InterPro"/>
</dbReference>
<dbReference type="InterPro" id="IPR016024">
    <property type="entry name" value="ARM-type_fold"/>
</dbReference>
<dbReference type="SUPFAM" id="SSF111331">
    <property type="entry name" value="NAD kinase/diacylglycerol kinase-like"/>
    <property type="match status" value="1"/>
</dbReference>
<evidence type="ECO:0000256" key="2">
    <source>
        <dbReference type="ARBA" id="ARBA00007690"/>
    </source>
</evidence>
<evidence type="ECO:0000313" key="7">
    <source>
        <dbReference type="WBParaSite" id="MBELARI_LOCUS1783"/>
    </source>
</evidence>
<accession>A0AAF3EUG9</accession>
<dbReference type="GO" id="GO:0005634">
    <property type="term" value="C:nucleus"/>
    <property type="evidence" value="ECO:0007669"/>
    <property type="project" value="UniProtKB-SubCell"/>
</dbReference>
<comment type="subcellular location">
    <subcellularLocation>
        <location evidence="1">Nucleus</location>
    </subcellularLocation>
</comment>
<feature type="compositionally biased region" description="Low complexity" evidence="4">
    <location>
        <begin position="1489"/>
        <end position="1498"/>
    </location>
</feature>
<dbReference type="PROSITE" id="PS50146">
    <property type="entry name" value="DAGK"/>
    <property type="match status" value="1"/>
</dbReference>
<sequence>MVIAKIQKLGTTLWEHKKKSLLGVTLLAWAGQWVRRKQRNNEIRTQYAKEALKFGEQLISAEDKCRRVFVLANVGANERSCYDDFTSNALPLLHLAGIQVNIVKADNEAQLEALAGAVDHEEADAVYIVGGDATVGIVLTGMLKKRDQIILPIGIFPGGYDNLTLKRLVPEVFTNEKDIQRQCESAMAIIEDLRRSVRPFKVEIDGNSEKPLFSIGDVGVGWFRHIEERRRKLWYFGSAKRRWAYIWEMLKRSPDDMEISFEWEEYCPGCNKCRAPPAPVIVQWRWWHMFTGTPRYAQKEKERDFSNVENEKCGTIGAGTVKGTELLISAEQQYNDERTGLRLQAGRASLGRLGVIREGWSRCAADVVHRSVEEGFYTADVFARAFVLQFTKLPEFIRRVYVSSDEIKNPIEEGRTLVHMKALDSKIELFLPTRLRAEPNPNEVDPWTYQRQQSCKKKHRNAANAARKAELVPLVPVDEMLPIDSVDDQVLEQLNMDSMSLAGERTSGTGNKKMMSSAASMVSEGGFSQVSRFTTFTACTNPTFDVVHRLWKSGSSLQKEVLAVLSAGAEIIKQHSGTETDVEYYAVFLTTLESTSAEDVPRAAAAAFLLHLIVKKVSKEVLQRQFSRSIKILADALMLYSDSDDGGAVLKYLLATLGVVLRAQPSVVWGNSENRNIILLIASLCAHEKPRVRTMARKVVRTVLTDPVTSLENGLHAAAGTIGEYIDEQLCLSLEEKTSSTDVTRYLCLLEGIMHKMPVSIFQRLATNILKGLIAADSQVKCAGLQCLHRALQNQPSDAALSPETNKLLIISLRKLAPSPSEVAVCAYWIQALVEAHVCLSYKMKSESILMLPETMELITPFFQVGNDELCRVVVQVLSRLVEQCIQEEEMPARKLLSLLESSLTGFSAIVWKHIFKTMTFLFQISGSALLSDEFVKALRTMARLREEDSCFCKQEIDFTIGAAVRYVGVQHVLNVLSLQIDPDAPVLPTDFRRSWLLPIFRVNIRNAPLSLFIKYFLALASKLNKRMTDDVNKIISRAYSIVQSQLWDLLPSFLASASDFEESFPQLAKVLGVALTERVDLRLIILTGLRAALRFALAPDAPISRRETMARYAENYLPILFNLYVNDGDNDMSSANCGIRLSTLSAIGLYVEISQKEILSTYTEKAIERLKGCEATKTDVEDKWRNNNTRKRIADILIAFVKAVTPADVQKIFSTMLPFSINQKSNEPEIADLFQGTQGPLYEILLKSYDEISAPARAAHQEAVLFVAIDLTILCLEKANSMPCREGASNTFQAMCTRLIEKGSEVGQTPSEILYPIFTRIFEMNTPKANGKEIRLEISRACLVALNILAQKHVKVLNASHLSRLISQGCSTLAETRPTIRVLGIRLIRVLVNKMPEFALQQYRDIILQGFFDQSAGDDVTSQVRKANRILLESFVDHFGENALEKYTDKVEWLKQIKNIVKTKRRKARKAAGLANEEGEENDDDDGVSVAGSRASARTAGADTILHLLDDSDDEEENEEEEDKRSQVKSVWLKEDEGDVHDLLDRNMLLDKVSTINPTLLAKREARLTERKKKTMEEEKASKRKKKSDDNDDLSDLLGDKKGKKGAAREEKDDYDEEEEDKKSRVSSTSRMTTGTSKSFASRYKPGGTGIHRDLSRPIATPKRKGKAGGDSIRKTQPMEPYAYVPLKQLKKKNRGGSQVNQEIRQVIGKRKKPL</sequence>